<evidence type="ECO:0000313" key="7">
    <source>
        <dbReference type="EMBL" id="GAY60547.1"/>
    </source>
</evidence>
<keyword evidence="3 6" id="KW-0812">Transmembrane</keyword>
<sequence length="415" mass="46212">MPRFSNAMFIALNLISLAMGFAAVFCSAYVQMHDGSACQKTLEMPLLVTGLFLLIVSTLGLVGACCRTDWLLCIYLFVMLISILGLIAFTVFVLIVTNTFVGKKVSQNRLHDYSYWLQNRLADGKNWQEIRSCLADANVCRNLGNKDLKDWSLVQSGCCKPPVYCGLERKNATFWTMPENGPAVSDSDCAMFSNDQKQLCYDCNSCKGGVLANIKREWRLLAVLNACVIGFLIIIFWIGLIAIAIASFFYVHSSTHCQKELSDPLFVSGIVLFIVSLLGLIGSCCRTNAILLIYLIVLFLLIVGLVVFIIFSFLITNEDAAKAVSHKGIKGFRSGDFQNWLKNHFVNGKKWNEIRTCLKDSKVCKIQNNAFEKAAHLNLSPIQSQAVASHRCTAGLETQRNATFWTMPEKWTGGE</sequence>
<feature type="transmembrane region" description="Helical" evidence="6">
    <location>
        <begin position="291"/>
        <end position="315"/>
    </location>
</feature>
<feature type="transmembrane region" description="Helical" evidence="6">
    <location>
        <begin position="220"/>
        <end position="253"/>
    </location>
</feature>
<evidence type="ECO:0000256" key="2">
    <source>
        <dbReference type="ARBA" id="ARBA00006840"/>
    </source>
</evidence>
<organism evidence="7 8">
    <name type="scientific">Citrus unshiu</name>
    <name type="common">Satsuma mandarin</name>
    <name type="synonym">Citrus nobilis var. unshiu</name>
    <dbReference type="NCBI Taxonomy" id="55188"/>
    <lineage>
        <taxon>Eukaryota</taxon>
        <taxon>Viridiplantae</taxon>
        <taxon>Streptophyta</taxon>
        <taxon>Embryophyta</taxon>
        <taxon>Tracheophyta</taxon>
        <taxon>Spermatophyta</taxon>
        <taxon>Magnoliopsida</taxon>
        <taxon>eudicotyledons</taxon>
        <taxon>Gunneridae</taxon>
        <taxon>Pentapetalae</taxon>
        <taxon>rosids</taxon>
        <taxon>malvids</taxon>
        <taxon>Sapindales</taxon>
        <taxon>Rutaceae</taxon>
        <taxon>Aurantioideae</taxon>
        <taxon>Citrus</taxon>
    </lineage>
</organism>
<evidence type="ECO:0000256" key="6">
    <source>
        <dbReference type="SAM" id="Phobius"/>
    </source>
</evidence>
<feature type="transmembrane region" description="Helical" evidence="6">
    <location>
        <begin position="265"/>
        <end position="284"/>
    </location>
</feature>
<evidence type="ECO:0008006" key="9">
    <source>
        <dbReference type="Google" id="ProtNLM"/>
    </source>
</evidence>
<keyword evidence="8" id="KW-1185">Reference proteome</keyword>
<comment type="similarity">
    <text evidence="2">Belongs to the tetraspanin (TM4SF) family.</text>
</comment>
<proteinExistence type="inferred from homology"/>
<dbReference type="PROSITE" id="PS00421">
    <property type="entry name" value="TM4_1"/>
    <property type="match status" value="1"/>
</dbReference>
<accession>A0A2H5Q7D3</accession>
<name>A0A2H5Q7D3_CITUN</name>
<dbReference type="InterPro" id="IPR044991">
    <property type="entry name" value="TET_plant"/>
</dbReference>
<evidence type="ECO:0000313" key="8">
    <source>
        <dbReference type="Proteomes" id="UP000236630"/>
    </source>
</evidence>
<dbReference type="PANTHER" id="PTHR32191">
    <property type="entry name" value="TETRASPANIN-8-RELATED"/>
    <property type="match status" value="1"/>
</dbReference>
<evidence type="ECO:0000256" key="5">
    <source>
        <dbReference type="ARBA" id="ARBA00023136"/>
    </source>
</evidence>
<protein>
    <recommendedName>
        <fullName evidence="9">Tetraspanin</fullName>
    </recommendedName>
</protein>
<dbReference type="EMBL" id="BDQV01000238">
    <property type="protein sequence ID" value="GAY60547.1"/>
    <property type="molecule type" value="Genomic_DNA"/>
</dbReference>
<keyword evidence="4 6" id="KW-1133">Transmembrane helix</keyword>
<feature type="transmembrane region" description="Helical" evidence="6">
    <location>
        <begin position="42"/>
        <end position="62"/>
    </location>
</feature>
<reference evidence="7 8" key="1">
    <citation type="journal article" date="2017" name="Front. Genet.">
        <title>Draft sequencing of the heterozygous diploid genome of Satsuma (Citrus unshiu Marc.) using a hybrid assembly approach.</title>
        <authorList>
            <person name="Shimizu T."/>
            <person name="Tanizawa Y."/>
            <person name="Mochizuki T."/>
            <person name="Nagasaki H."/>
            <person name="Yoshioka T."/>
            <person name="Toyoda A."/>
            <person name="Fujiyama A."/>
            <person name="Kaminuma E."/>
            <person name="Nakamura Y."/>
        </authorList>
    </citation>
    <scope>NUCLEOTIDE SEQUENCE [LARGE SCALE GENOMIC DNA]</scope>
    <source>
        <strain evidence="8">cv. Miyagawa wase</strain>
    </source>
</reference>
<dbReference type="Pfam" id="PF00335">
    <property type="entry name" value="Tetraspanin"/>
    <property type="match status" value="1"/>
</dbReference>
<dbReference type="AlphaFoldDB" id="A0A2H5Q7D3"/>
<dbReference type="Proteomes" id="UP000236630">
    <property type="component" value="Unassembled WGS sequence"/>
</dbReference>
<comment type="caution">
    <text evidence="7">The sequence shown here is derived from an EMBL/GenBank/DDBJ whole genome shotgun (WGS) entry which is preliminary data.</text>
</comment>
<evidence type="ECO:0000256" key="1">
    <source>
        <dbReference type="ARBA" id="ARBA00004141"/>
    </source>
</evidence>
<dbReference type="InterPro" id="IPR018503">
    <property type="entry name" value="Tetraspanin_CS"/>
</dbReference>
<keyword evidence="5 6" id="KW-0472">Membrane</keyword>
<dbReference type="InterPro" id="IPR018499">
    <property type="entry name" value="Tetraspanin/Peripherin"/>
</dbReference>
<gene>
    <name evidence="7" type="ORF">CUMW_202880</name>
</gene>
<feature type="transmembrane region" description="Helical" evidence="6">
    <location>
        <begin position="6"/>
        <end position="30"/>
    </location>
</feature>
<evidence type="ECO:0000256" key="3">
    <source>
        <dbReference type="ARBA" id="ARBA00022692"/>
    </source>
</evidence>
<feature type="transmembrane region" description="Helical" evidence="6">
    <location>
        <begin position="74"/>
        <end position="101"/>
    </location>
</feature>
<dbReference type="GO" id="GO:0009734">
    <property type="term" value="P:auxin-activated signaling pathway"/>
    <property type="evidence" value="ECO:0007669"/>
    <property type="project" value="InterPro"/>
</dbReference>
<comment type="subcellular location">
    <subcellularLocation>
        <location evidence="1">Membrane</location>
        <topology evidence="1">Multi-pass membrane protein</topology>
    </subcellularLocation>
</comment>
<dbReference type="STRING" id="55188.A0A2H5Q7D3"/>
<dbReference type="GO" id="GO:0016020">
    <property type="term" value="C:membrane"/>
    <property type="evidence" value="ECO:0007669"/>
    <property type="project" value="UniProtKB-SubCell"/>
</dbReference>
<evidence type="ECO:0000256" key="4">
    <source>
        <dbReference type="ARBA" id="ARBA00022989"/>
    </source>
</evidence>